<dbReference type="Proteomes" id="UP000814176">
    <property type="component" value="Unassembled WGS sequence"/>
</dbReference>
<accession>A0ABQ8KS93</accession>
<feature type="compositionally biased region" description="Polar residues" evidence="5">
    <location>
        <begin position="508"/>
        <end position="523"/>
    </location>
</feature>
<feature type="region of interest" description="Disordered" evidence="5">
    <location>
        <begin position="464"/>
        <end position="534"/>
    </location>
</feature>
<dbReference type="SUPFAM" id="SSF57850">
    <property type="entry name" value="RING/U-box"/>
    <property type="match status" value="1"/>
</dbReference>
<dbReference type="GeneID" id="72003383"/>
<evidence type="ECO:0000256" key="2">
    <source>
        <dbReference type="ARBA" id="ARBA00022771"/>
    </source>
</evidence>
<organism evidence="7 8">
    <name type="scientific">Rhodofomes roseus</name>
    <dbReference type="NCBI Taxonomy" id="34475"/>
    <lineage>
        <taxon>Eukaryota</taxon>
        <taxon>Fungi</taxon>
        <taxon>Dikarya</taxon>
        <taxon>Basidiomycota</taxon>
        <taxon>Agaricomycotina</taxon>
        <taxon>Agaricomycetes</taxon>
        <taxon>Polyporales</taxon>
        <taxon>Rhodofomes</taxon>
    </lineage>
</organism>
<evidence type="ECO:0000256" key="5">
    <source>
        <dbReference type="SAM" id="MobiDB-lite"/>
    </source>
</evidence>
<feature type="domain" description="RING-type" evidence="6">
    <location>
        <begin position="367"/>
        <end position="454"/>
    </location>
</feature>
<keyword evidence="2 4" id="KW-0863">Zinc-finger</keyword>
<feature type="compositionally biased region" description="Low complexity" evidence="5">
    <location>
        <begin position="582"/>
        <end position="606"/>
    </location>
</feature>
<feature type="compositionally biased region" description="Low complexity" evidence="5">
    <location>
        <begin position="478"/>
        <end position="500"/>
    </location>
</feature>
<dbReference type="Pfam" id="PF13639">
    <property type="entry name" value="zf-RING_2"/>
    <property type="match status" value="1"/>
</dbReference>
<evidence type="ECO:0000313" key="7">
    <source>
        <dbReference type="EMBL" id="KAH9841686.1"/>
    </source>
</evidence>
<gene>
    <name evidence="7" type="ORF">C8Q71DRAFT_738253</name>
</gene>
<keyword evidence="1" id="KW-0479">Metal-binding</keyword>
<protein>
    <recommendedName>
        <fullName evidence="6">RING-type domain-containing protein</fullName>
    </recommendedName>
</protein>
<keyword evidence="8" id="KW-1185">Reference proteome</keyword>
<feature type="region of interest" description="Disordered" evidence="5">
    <location>
        <begin position="157"/>
        <end position="271"/>
    </location>
</feature>
<dbReference type="InterPro" id="IPR001841">
    <property type="entry name" value="Znf_RING"/>
</dbReference>
<reference evidence="7 8" key="1">
    <citation type="journal article" date="2021" name="Environ. Microbiol.">
        <title>Gene family expansions and transcriptome signatures uncover fungal adaptations to wood decay.</title>
        <authorList>
            <person name="Hage H."/>
            <person name="Miyauchi S."/>
            <person name="Viragh M."/>
            <person name="Drula E."/>
            <person name="Min B."/>
            <person name="Chaduli D."/>
            <person name="Navarro D."/>
            <person name="Favel A."/>
            <person name="Norest M."/>
            <person name="Lesage-Meessen L."/>
            <person name="Balint B."/>
            <person name="Merenyi Z."/>
            <person name="de Eugenio L."/>
            <person name="Morin E."/>
            <person name="Martinez A.T."/>
            <person name="Baldrian P."/>
            <person name="Stursova M."/>
            <person name="Martinez M.J."/>
            <person name="Novotny C."/>
            <person name="Magnuson J.K."/>
            <person name="Spatafora J.W."/>
            <person name="Maurice S."/>
            <person name="Pangilinan J."/>
            <person name="Andreopoulos W."/>
            <person name="LaButti K."/>
            <person name="Hundley H."/>
            <person name="Na H."/>
            <person name="Kuo A."/>
            <person name="Barry K."/>
            <person name="Lipzen A."/>
            <person name="Henrissat B."/>
            <person name="Riley R."/>
            <person name="Ahrendt S."/>
            <person name="Nagy L.G."/>
            <person name="Grigoriev I.V."/>
            <person name="Martin F."/>
            <person name="Rosso M.N."/>
        </authorList>
    </citation>
    <scope>NUCLEOTIDE SEQUENCE [LARGE SCALE GENOMIC DNA]</scope>
    <source>
        <strain evidence="7 8">CIRM-BRFM 1785</strain>
    </source>
</reference>
<dbReference type="SMART" id="SM00184">
    <property type="entry name" value="RING"/>
    <property type="match status" value="2"/>
</dbReference>
<evidence type="ECO:0000256" key="4">
    <source>
        <dbReference type="PROSITE-ProRule" id="PRU00175"/>
    </source>
</evidence>
<feature type="region of interest" description="Disordered" evidence="5">
    <location>
        <begin position="400"/>
        <end position="419"/>
    </location>
</feature>
<name>A0ABQ8KS93_9APHY</name>
<feature type="compositionally biased region" description="Polar residues" evidence="5">
    <location>
        <begin position="99"/>
        <end position="115"/>
    </location>
</feature>
<feature type="region of interest" description="Disordered" evidence="5">
    <location>
        <begin position="569"/>
        <end position="686"/>
    </location>
</feature>
<sequence>MDNQHSVGGLLQHLLDSNPQIGHAIHNFVRGFTNHHEPPREPNLPLDDPDLADMPPLEPIPDDPLSHGSSSESEEQPIEDVARSVGDLSLSSPPTPDSAIQNQDATVHSTASSAEGPSHRGRSPDAESVGSMPSLYTVSDADADFQMHDAEPSHVFPAHLHFSPQAGSRRARVDDEIDEEDLRETNRQRMSSPDGSDDADAQQARPATPGGSPQQNQDPPNMPPPPPYSRLVYSFDIFPGPGLDPPEHGSQGEAPAQEQNPHHHHRHPPLPMFNFTFHIPVTPGASAGAHAEPNGVPHMAGLPPQFFPLAPGAEPFFMPFFPFGPPREEEVDDPKRAEKLMRGLEEVPEGFVARIERVSGDEGDSLCSICWEKLSSEGGGFDAEEPAGNGADANARMDVDEHTTPASAAPTEAPSPTKKDLPRIVALPCSHVFHTSCLLPWFTKPHRTTCPSCRFDIDPESLTYVPPPRRQRAQPTHGPAQAPVGAQPPQAPAQAQSAPGVAPPPQPMSNAPQAASPEATQGQPPRLGPTPDLPFEFNLFFPVMGGPGGPGPAYIPLDAQTTRNLFQRLFGGAPQPPPQAPQEPQGQAPPSAPQSNAPAPNDQNPPAGGPSPWGIPNLWQNMFGVHPPHPPQATANAAAGAAPQRPASAASTGSRSQGRGRPPEKQHWTPPAPPGQTLRQRVERKERERGLRCWDVSCGLGPMDEDPFPVIDPSTIRQISINRIGGNGEKVCEHTFHPSCLVSAERVAGWGGEDKKEEKEGEEVEVSCPVCRAVGIIPRTDWDEGACALA</sequence>
<dbReference type="Gene3D" id="3.30.40.10">
    <property type="entry name" value="Zinc/RING finger domain, C3HC4 (zinc finger)"/>
    <property type="match status" value="1"/>
</dbReference>
<feature type="compositionally biased region" description="Low complexity" evidence="5">
    <location>
        <begin position="404"/>
        <end position="416"/>
    </location>
</feature>
<proteinExistence type="predicted"/>
<feature type="region of interest" description="Disordered" evidence="5">
    <location>
        <begin position="32"/>
        <end position="133"/>
    </location>
</feature>
<dbReference type="PANTHER" id="PTHR15710">
    <property type="entry name" value="E3 UBIQUITIN-PROTEIN LIGASE PRAJA"/>
    <property type="match status" value="1"/>
</dbReference>
<dbReference type="EMBL" id="JADCUA010000003">
    <property type="protein sequence ID" value="KAH9841686.1"/>
    <property type="molecule type" value="Genomic_DNA"/>
</dbReference>
<feature type="compositionally biased region" description="Low complexity" evidence="5">
    <location>
        <begin position="632"/>
        <end position="650"/>
    </location>
</feature>
<dbReference type="InterPro" id="IPR013083">
    <property type="entry name" value="Znf_RING/FYVE/PHD"/>
</dbReference>
<comment type="caution">
    <text evidence="7">The sequence shown here is derived from an EMBL/GenBank/DDBJ whole genome shotgun (WGS) entry which is preliminary data.</text>
</comment>
<dbReference type="RefSeq" id="XP_047782985.1">
    <property type="nucleotide sequence ID" value="XM_047922651.1"/>
</dbReference>
<evidence type="ECO:0000256" key="1">
    <source>
        <dbReference type="ARBA" id="ARBA00022723"/>
    </source>
</evidence>
<keyword evidence="3" id="KW-0862">Zinc</keyword>
<evidence type="ECO:0000256" key="3">
    <source>
        <dbReference type="ARBA" id="ARBA00022833"/>
    </source>
</evidence>
<evidence type="ECO:0000259" key="6">
    <source>
        <dbReference type="PROSITE" id="PS50089"/>
    </source>
</evidence>
<dbReference type="PROSITE" id="PS50089">
    <property type="entry name" value="ZF_RING_2"/>
    <property type="match status" value="1"/>
</dbReference>
<evidence type="ECO:0000313" key="8">
    <source>
        <dbReference type="Proteomes" id="UP000814176"/>
    </source>
</evidence>